<accession>A0ABX7SHV3</accession>
<dbReference type="Proteomes" id="UP000663942">
    <property type="component" value="Chromosome"/>
</dbReference>
<dbReference type="InterPro" id="IPR036390">
    <property type="entry name" value="WH_DNA-bd_sf"/>
</dbReference>
<dbReference type="Gene3D" id="2.60.120.10">
    <property type="entry name" value="Jelly Rolls"/>
    <property type="match status" value="1"/>
</dbReference>
<dbReference type="InterPro" id="IPR012318">
    <property type="entry name" value="HTH_CRP"/>
</dbReference>
<feature type="region of interest" description="Disordered" evidence="4">
    <location>
        <begin position="237"/>
        <end position="281"/>
    </location>
</feature>
<dbReference type="EMBL" id="CP062006">
    <property type="protein sequence ID" value="QTC86470.1"/>
    <property type="molecule type" value="Genomic_DNA"/>
</dbReference>
<dbReference type="Pfam" id="PF13545">
    <property type="entry name" value="HTH_Crp_2"/>
    <property type="match status" value="1"/>
</dbReference>
<keyword evidence="7" id="KW-1185">Reference proteome</keyword>
<feature type="domain" description="HTH crp-type" evidence="5">
    <location>
        <begin position="155"/>
        <end position="221"/>
    </location>
</feature>
<dbReference type="InterPro" id="IPR018490">
    <property type="entry name" value="cNMP-bd_dom_sf"/>
</dbReference>
<evidence type="ECO:0000313" key="6">
    <source>
        <dbReference type="EMBL" id="QTC86470.1"/>
    </source>
</evidence>
<evidence type="ECO:0000256" key="3">
    <source>
        <dbReference type="ARBA" id="ARBA00023163"/>
    </source>
</evidence>
<reference evidence="6 7" key="1">
    <citation type="submission" date="2020-09" db="EMBL/GenBank/DDBJ databases">
        <title>Brevundimonas sp. LVF1 isolated from an oligotrophic pond in Goettingen, Germany.</title>
        <authorList>
            <person name="Friedrich I."/>
            <person name="Klassen A."/>
            <person name="Neubauer H."/>
            <person name="Schneider D."/>
            <person name="Hertel R."/>
            <person name="Daniel R."/>
        </authorList>
    </citation>
    <scope>NUCLEOTIDE SEQUENCE [LARGE SCALE GENOMIC DNA]</scope>
    <source>
        <strain evidence="6 7">LVF1</strain>
    </source>
</reference>
<dbReference type="InterPro" id="IPR000595">
    <property type="entry name" value="cNMP-bd_dom"/>
</dbReference>
<name>A0ABX7SHV3_9CAUL</name>
<gene>
    <name evidence="6" type="ORF">IFE19_09855</name>
</gene>
<dbReference type="InterPro" id="IPR036388">
    <property type="entry name" value="WH-like_DNA-bd_sf"/>
</dbReference>
<dbReference type="CDD" id="cd00038">
    <property type="entry name" value="CAP_ED"/>
    <property type="match status" value="1"/>
</dbReference>
<evidence type="ECO:0000313" key="7">
    <source>
        <dbReference type="Proteomes" id="UP000663942"/>
    </source>
</evidence>
<evidence type="ECO:0000256" key="4">
    <source>
        <dbReference type="SAM" id="MobiDB-lite"/>
    </source>
</evidence>
<dbReference type="Gene3D" id="1.10.10.10">
    <property type="entry name" value="Winged helix-like DNA-binding domain superfamily/Winged helix DNA-binding domain"/>
    <property type="match status" value="1"/>
</dbReference>
<evidence type="ECO:0000256" key="2">
    <source>
        <dbReference type="ARBA" id="ARBA00023125"/>
    </source>
</evidence>
<keyword evidence="3" id="KW-0804">Transcription</keyword>
<keyword evidence="2" id="KW-0238">DNA-binding</keyword>
<organism evidence="6 7">
    <name type="scientific">Brevundimonas pondensis</name>
    <dbReference type="NCBI Taxonomy" id="2774189"/>
    <lineage>
        <taxon>Bacteria</taxon>
        <taxon>Pseudomonadati</taxon>
        <taxon>Pseudomonadota</taxon>
        <taxon>Alphaproteobacteria</taxon>
        <taxon>Caulobacterales</taxon>
        <taxon>Caulobacteraceae</taxon>
        <taxon>Brevundimonas</taxon>
    </lineage>
</organism>
<evidence type="ECO:0000259" key="5">
    <source>
        <dbReference type="Pfam" id="PF13545"/>
    </source>
</evidence>
<dbReference type="InterPro" id="IPR014710">
    <property type="entry name" value="RmlC-like_jellyroll"/>
</dbReference>
<evidence type="ECO:0000256" key="1">
    <source>
        <dbReference type="ARBA" id="ARBA00023015"/>
    </source>
</evidence>
<proteinExistence type="predicted"/>
<dbReference type="SUPFAM" id="SSF51206">
    <property type="entry name" value="cAMP-binding domain-like"/>
    <property type="match status" value="1"/>
</dbReference>
<dbReference type="SUPFAM" id="SSF46785">
    <property type="entry name" value="Winged helix' DNA-binding domain"/>
    <property type="match status" value="1"/>
</dbReference>
<protein>
    <submittedName>
        <fullName evidence="6">Crp/Fnr family transcriptional regulator</fullName>
    </submittedName>
</protein>
<dbReference type="RefSeq" id="WP_207821865.1">
    <property type="nucleotide sequence ID" value="NZ_CP062006.1"/>
</dbReference>
<sequence length="281" mass="28861">MQTTTGLAAMASSPRSRLEVQDHPVFQALPADAQARIEACGRRASLAAGEVLPNDGGLYFILSGVVGLFPGGGRICVAAVTAGSVHGWDQALEPGARRPEARALIDTVVCRAAAAPLVEAMGREWLTRLVARHATARLDALATEAACNASHLVPERLAKWLVRLHCGGNGAPLLLTQADFGGMLGVQRTSVNAAAARLQGQNLVRFGRGKVQVLDLVGLRQASCGCGEAVAPVSATPRSAVRSPGLATEAASWSPAHPGSPSRDVAEPEGVVASAPLARAG</sequence>
<keyword evidence="1" id="KW-0805">Transcription regulation</keyword>